<dbReference type="RefSeq" id="WP_101264546.1">
    <property type="nucleotide sequence ID" value="NZ_NWTK01000002.1"/>
</dbReference>
<dbReference type="OrthoDB" id="7359435at2"/>
<accession>A0A2N3KY77</accession>
<name>A0A2N3KY77_9PROT</name>
<proteinExistence type="predicted"/>
<dbReference type="EMBL" id="NWTK01000002">
    <property type="protein sequence ID" value="PKR55498.1"/>
    <property type="molecule type" value="Genomic_DNA"/>
</dbReference>
<evidence type="ECO:0000313" key="2">
    <source>
        <dbReference type="Proteomes" id="UP000233597"/>
    </source>
</evidence>
<evidence type="ECO:0000313" key="1">
    <source>
        <dbReference type="EMBL" id="PKR55498.1"/>
    </source>
</evidence>
<sequence length="99" mass="10903">MPRIPAQTPDTTKALTDLSLLAAGLVRGCRNTKKRQMALAVIQQANQALRAGEVMQNSPHIPTDPELLIRAYLDANGDWRSLVAAINRMALEAATRRRQ</sequence>
<protein>
    <submittedName>
        <fullName evidence="1">Uncharacterized protein</fullName>
    </submittedName>
</protein>
<organism evidence="1 2">
    <name type="scientific">Thalassospira marina</name>
    <dbReference type="NCBI Taxonomy" id="2048283"/>
    <lineage>
        <taxon>Bacteria</taxon>
        <taxon>Pseudomonadati</taxon>
        <taxon>Pseudomonadota</taxon>
        <taxon>Alphaproteobacteria</taxon>
        <taxon>Rhodospirillales</taxon>
        <taxon>Thalassospiraceae</taxon>
        <taxon>Thalassospira</taxon>
    </lineage>
</organism>
<reference evidence="1 2" key="1">
    <citation type="submission" date="2017-09" db="EMBL/GenBank/DDBJ databases">
        <title>Biodiversity and function of Thalassospira species in the particle-attached aromatic-hydrocarbon-degrading consortia from the surface seawater of the South China Sea.</title>
        <authorList>
            <person name="Dong C."/>
            <person name="Liu R."/>
            <person name="Shao Z."/>
        </authorList>
    </citation>
    <scope>NUCLEOTIDE SEQUENCE [LARGE SCALE GENOMIC DNA]</scope>
    <source>
        <strain evidence="1 2">CSC1P2</strain>
    </source>
</reference>
<dbReference type="Proteomes" id="UP000233597">
    <property type="component" value="Unassembled WGS sequence"/>
</dbReference>
<dbReference type="AlphaFoldDB" id="A0A2N3KY77"/>
<gene>
    <name evidence="1" type="ORF">COO20_04830</name>
</gene>
<comment type="caution">
    <text evidence="1">The sequence shown here is derived from an EMBL/GenBank/DDBJ whole genome shotgun (WGS) entry which is preliminary data.</text>
</comment>